<name>A0ABT8R4J1_9BACT</name>
<organism evidence="10 11">
    <name type="scientific">Rhodocytophaga aerolata</name>
    <dbReference type="NCBI Taxonomy" id="455078"/>
    <lineage>
        <taxon>Bacteria</taxon>
        <taxon>Pseudomonadati</taxon>
        <taxon>Bacteroidota</taxon>
        <taxon>Cytophagia</taxon>
        <taxon>Cytophagales</taxon>
        <taxon>Rhodocytophagaceae</taxon>
        <taxon>Rhodocytophaga</taxon>
    </lineage>
</organism>
<dbReference type="PROSITE" id="PS51007">
    <property type="entry name" value="CYTC"/>
    <property type="match status" value="1"/>
</dbReference>
<dbReference type="Pfam" id="PF07691">
    <property type="entry name" value="PA14"/>
    <property type="match status" value="1"/>
</dbReference>
<dbReference type="Proteomes" id="UP001168528">
    <property type="component" value="Unassembled WGS sequence"/>
</dbReference>
<dbReference type="InterPro" id="IPR036909">
    <property type="entry name" value="Cyt_c-like_dom_sf"/>
</dbReference>
<dbReference type="SUPFAM" id="SSF63829">
    <property type="entry name" value="Calcium-dependent phosphotriesterase"/>
    <property type="match status" value="1"/>
</dbReference>
<proteinExistence type="predicted"/>
<keyword evidence="3 6" id="KW-0479">Metal-binding</keyword>
<sequence>MKYTQLPSLAFFALSVFAIGACNTASEKKQIQRPTETWVLRSVLDKKPRMLSIALHDKLFVAYDTKNGSLYKAWTGGINFDGPVYTTAHGPQPTSLGATYLQESDENPWRIIANGQEVTPTVNYKGHAIADNQVTLKYELDYQGQKITVEEKPEFVDAGTDKAGFERTYTLANVPSGVQVGLDMHLTSITSANDYQTNGKFNVSKSGEETLENKKFASAEGMLLLNNNGTTTFTVNMVPRPVAKQESEKKLEGEEAVMAIMAKSDCNTCHNKEVKTVGPAYIEIAKKYPKTEQITEQLVTKVIAGGAGNWGEIPMTPHPNLSKDDAKTMVSYILDLDAEQEGKEEANKLMPKPAYEVKFQRVEASQTEATAEKPGIAVNVYQFGEAIADFPEINGEMLPVVSGTINALHINENDFGGLQENFTVHATGVLTMEKTTNVVFRLVSDDGSRLYINNKLVIDHGGNHGLDPKDGEMLLKAGKHPFRIEYFQGGGGKGLSLQWQPYGTKEFVVVPPQVFTYKGSDIKKTGEAPLAAQKSKDAVPGDAFPLEKVHPSFTLAQARPDDLKPKVGGMDFLPDGRLVVCTWDSLGSVYVLEGVQGKDPKGIKAKRIAYGLAEPLGLKVVDGEIYVQQKQELTKLVDLNKDDIIDEYQTICNGWRVSANFHEFAFGLVYKDGYFYSTLATAINPGGASTKPQIPDRGKVVKISKKDGSFEFIASGLRTPNGIAIGVDNEIFIADNQGDWLPSSKILHLQEGAWYGSRSVDFEGTANAKETLPVVWLPQDEVGNSPSQPALLNVGPYKNQMIHGEVTNGGIKRVFVEKVNGQYQGAVFHFTQGLEAGVNRLVWGPDGALYVGGVGSTGNWSHANKLHYGLQKLTFNDKIAFEMLAVRAKANGVEIEFTEPLQEGSGTKVSDYLIRQWYYKPTENYGGPKLDDKPLNIQKVTVSSDRKKVFLQLAGMKPNHVVYVRLNYKTLTSQTGQKPWVTEAWYTMNTIPTETSLLSSK</sequence>
<feature type="domain" description="Cytochrome c" evidence="8">
    <location>
        <begin position="248"/>
        <end position="337"/>
    </location>
</feature>
<keyword evidence="11" id="KW-1185">Reference proteome</keyword>
<feature type="domain" description="PA14" evidence="9">
    <location>
        <begin position="371"/>
        <end position="514"/>
    </location>
</feature>
<feature type="signal peptide" evidence="7">
    <location>
        <begin position="1"/>
        <end position="18"/>
    </location>
</feature>
<keyword evidence="1" id="KW-0813">Transport</keyword>
<dbReference type="Gene3D" id="1.10.760.10">
    <property type="entry name" value="Cytochrome c-like domain"/>
    <property type="match status" value="1"/>
</dbReference>
<dbReference type="Gene3D" id="3.90.182.10">
    <property type="entry name" value="Toxin - Anthrax Protective Antigen,domain 1"/>
    <property type="match status" value="1"/>
</dbReference>
<dbReference type="PANTHER" id="PTHR33546">
    <property type="entry name" value="LARGE, MULTIFUNCTIONAL SECRETED PROTEIN-RELATED"/>
    <property type="match status" value="1"/>
</dbReference>
<dbReference type="EMBL" id="JAUKPO010000004">
    <property type="protein sequence ID" value="MDO1446606.1"/>
    <property type="molecule type" value="Genomic_DNA"/>
</dbReference>
<gene>
    <name evidence="10" type="ORF">Q0590_10115</name>
</gene>
<dbReference type="SUPFAM" id="SSF46626">
    <property type="entry name" value="Cytochrome c"/>
    <property type="match status" value="1"/>
</dbReference>
<evidence type="ECO:0000256" key="4">
    <source>
        <dbReference type="ARBA" id="ARBA00022982"/>
    </source>
</evidence>
<reference evidence="10" key="1">
    <citation type="submission" date="2023-07" db="EMBL/GenBank/DDBJ databases">
        <title>The genome sequence of Rhodocytophaga aerolata KACC 12507.</title>
        <authorList>
            <person name="Zhang X."/>
        </authorList>
    </citation>
    <scope>NUCLEOTIDE SEQUENCE</scope>
    <source>
        <strain evidence="10">KACC 12507</strain>
    </source>
</reference>
<dbReference type="PRINTS" id="PR00606">
    <property type="entry name" value="CYTCHROMECID"/>
</dbReference>
<evidence type="ECO:0000256" key="7">
    <source>
        <dbReference type="SAM" id="SignalP"/>
    </source>
</evidence>
<dbReference type="InterPro" id="IPR037524">
    <property type="entry name" value="PA14/GLEYA"/>
</dbReference>
<evidence type="ECO:0000259" key="8">
    <source>
        <dbReference type="PROSITE" id="PS51007"/>
    </source>
</evidence>
<dbReference type="PANTHER" id="PTHR33546:SF1">
    <property type="entry name" value="LARGE, MULTIFUNCTIONAL SECRETED PROTEIN"/>
    <property type="match status" value="1"/>
</dbReference>
<feature type="chain" id="PRO_5047374297" evidence="7">
    <location>
        <begin position="19"/>
        <end position="1001"/>
    </location>
</feature>
<dbReference type="SUPFAM" id="SSF56988">
    <property type="entry name" value="Anthrax protective antigen"/>
    <property type="match status" value="1"/>
</dbReference>
<accession>A0ABT8R4J1</accession>
<evidence type="ECO:0000313" key="11">
    <source>
        <dbReference type="Proteomes" id="UP001168528"/>
    </source>
</evidence>
<dbReference type="InterPro" id="IPR011658">
    <property type="entry name" value="PA14_dom"/>
</dbReference>
<evidence type="ECO:0000256" key="2">
    <source>
        <dbReference type="ARBA" id="ARBA00022617"/>
    </source>
</evidence>
<comment type="caution">
    <text evidence="10">The sequence shown here is derived from an EMBL/GenBank/DDBJ whole genome shotgun (WGS) entry which is preliminary data.</text>
</comment>
<dbReference type="InterPro" id="IPR009056">
    <property type="entry name" value="Cyt_c-like_dom"/>
</dbReference>
<dbReference type="PROSITE" id="PS51820">
    <property type="entry name" value="PA14"/>
    <property type="match status" value="1"/>
</dbReference>
<keyword evidence="2 6" id="KW-0349">Heme</keyword>
<keyword evidence="4" id="KW-0249">Electron transport</keyword>
<evidence type="ECO:0000256" key="5">
    <source>
        <dbReference type="ARBA" id="ARBA00023004"/>
    </source>
</evidence>
<dbReference type="SMART" id="SM00758">
    <property type="entry name" value="PA14"/>
    <property type="match status" value="1"/>
</dbReference>
<keyword evidence="5 6" id="KW-0408">Iron</keyword>
<evidence type="ECO:0000256" key="6">
    <source>
        <dbReference type="PROSITE-ProRule" id="PRU00433"/>
    </source>
</evidence>
<dbReference type="PROSITE" id="PS51257">
    <property type="entry name" value="PROKAR_LIPOPROTEIN"/>
    <property type="match status" value="1"/>
</dbReference>
<dbReference type="InterPro" id="IPR002324">
    <property type="entry name" value="Cyt_c_ID"/>
</dbReference>
<protein>
    <submittedName>
        <fullName evidence="10">PA14 domain-containing protein</fullName>
    </submittedName>
</protein>
<evidence type="ECO:0000259" key="9">
    <source>
        <dbReference type="PROSITE" id="PS51820"/>
    </source>
</evidence>
<dbReference type="InterPro" id="IPR011042">
    <property type="entry name" value="6-blade_b-propeller_TolB-like"/>
</dbReference>
<dbReference type="Gene3D" id="2.120.10.30">
    <property type="entry name" value="TolB, C-terminal domain"/>
    <property type="match status" value="1"/>
</dbReference>
<keyword evidence="7" id="KW-0732">Signal</keyword>
<dbReference type="Pfam" id="PF00034">
    <property type="entry name" value="Cytochrom_C"/>
    <property type="match status" value="1"/>
</dbReference>
<evidence type="ECO:0000313" key="10">
    <source>
        <dbReference type="EMBL" id="MDO1446606.1"/>
    </source>
</evidence>
<evidence type="ECO:0000256" key="3">
    <source>
        <dbReference type="ARBA" id="ARBA00022723"/>
    </source>
</evidence>
<evidence type="ECO:0000256" key="1">
    <source>
        <dbReference type="ARBA" id="ARBA00022448"/>
    </source>
</evidence>
<dbReference type="RefSeq" id="WP_302037407.1">
    <property type="nucleotide sequence ID" value="NZ_JAUKPO010000004.1"/>
</dbReference>